<comment type="caution">
    <text evidence="2">The sequence shown here is derived from an EMBL/GenBank/DDBJ whole genome shotgun (WGS) entry which is preliminary data.</text>
</comment>
<evidence type="ECO:0000313" key="3">
    <source>
        <dbReference type="Proteomes" id="UP000266673"/>
    </source>
</evidence>
<accession>A0A397UKV0</accession>
<evidence type="ECO:0000259" key="1">
    <source>
        <dbReference type="PROSITE" id="PS51886"/>
    </source>
</evidence>
<proteinExistence type="predicted"/>
<dbReference type="OrthoDB" id="10001977at2759"/>
<dbReference type="PROSITE" id="PS51886">
    <property type="entry name" value="TLDC"/>
    <property type="match status" value="1"/>
</dbReference>
<dbReference type="InterPro" id="IPR006571">
    <property type="entry name" value="TLDc_dom"/>
</dbReference>
<dbReference type="AlphaFoldDB" id="A0A397UKV0"/>
<sequence>MPTEPFSNVINQEHEYEMASWIDNKPELYEFKLLLRGSRDRFTRDTFWNLCDKQKNLVIVIKVKDTNEILGRYYPIRLEKSFNGYKSYKESFIFSLKNCIVQTSILKITESVIHYFDNSGLSFTGGLVTYYSYQDDIFYLYKGTVYYENQLERNLLMFLRVHSFL</sequence>
<dbReference type="EMBL" id="QKWP01001289">
    <property type="protein sequence ID" value="RIB10111.1"/>
    <property type="molecule type" value="Genomic_DNA"/>
</dbReference>
<gene>
    <name evidence="2" type="ORF">C2G38_2206990</name>
</gene>
<organism evidence="2 3">
    <name type="scientific">Gigaspora rosea</name>
    <dbReference type="NCBI Taxonomy" id="44941"/>
    <lineage>
        <taxon>Eukaryota</taxon>
        <taxon>Fungi</taxon>
        <taxon>Fungi incertae sedis</taxon>
        <taxon>Mucoromycota</taxon>
        <taxon>Glomeromycotina</taxon>
        <taxon>Glomeromycetes</taxon>
        <taxon>Diversisporales</taxon>
        <taxon>Gigasporaceae</taxon>
        <taxon>Gigaspora</taxon>
    </lineage>
</organism>
<feature type="domain" description="TLDc" evidence="1">
    <location>
        <begin position="8"/>
        <end position="165"/>
    </location>
</feature>
<reference evidence="2 3" key="1">
    <citation type="submission" date="2018-06" db="EMBL/GenBank/DDBJ databases">
        <title>Comparative genomics reveals the genomic features of Rhizophagus irregularis, R. cerebriforme, R. diaphanum and Gigaspora rosea, and their symbiotic lifestyle signature.</title>
        <authorList>
            <person name="Morin E."/>
            <person name="San Clemente H."/>
            <person name="Chen E.C.H."/>
            <person name="De La Providencia I."/>
            <person name="Hainaut M."/>
            <person name="Kuo A."/>
            <person name="Kohler A."/>
            <person name="Murat C."/>
            <person name="Tang N."/>
            <person name="Roy S."/>
            <person name="Loubradou J."/>
            <person name="Henrissat B."/>
            <person name="Grigoriev I.V."/>
            <person name="Corradi N."/>
            <person name="Roux C."/>
            <person name="Martin F.M."/>
        </authorList>
    </citation>
    <scope>NUCLEOTIDE SEQUENCE [LARGE SCALE GENOMIC DNA]</scope>
    <source>
        <strain evidence="2 3">DAOM 194757</strain>
    </source>
</reference>
<name>A0A397UKV0_9GLOM</name>
<protein>
    <recommendedName>
        <fullName evidence="1">TLDc domain-containing protein</fullName>
    </recommendedName>
</protein>
<keyword evidence="3" id="KW-1185">Reference proteome</keyword>
<dbReference type="Proteomes" id="UP000266673">
    <property type="component" value="Unassembled WGS sequence"/>
</dbReference>
<evidence type="ECO:0000313" key="2">
    <source>
        <dbReference type="EMBL" id="RIB10111.1"/>
    </source>
</evidence>
<dbReference type="Pfam" id="PF07534">
    <property type="entry name" value="TLD"/>
    <property type="match status" value="1"/>
</dbReference>